<name>A0A1G1WRG7_9BACT</name>
<gene>
    <name evidence="1" type="ORF">A3J50_02525</name>
</gene>
<dbReference type="EMBL" id="MHCX01000006">
    <property type="protein sequence ID" value="OGY30161.1"/>
    <property type="molecule type" value="Genomic_DNA"/>
</dbReference>
<protein>
    <submittedName>
        <fullName evidence="1">Uncharacterized protein</fullName>
    </submittedName>
</protein>
<evidence type="ECO:0000313" key="1">
    <source>
        <dbReference type="EMBL" id="OGY30161.1"/>
    </source>
</evidence>
<proteinExistence type="predicted"/>
<accession>A0A1G1WRG7</accession>
<comment type="caution">
    <text evidence="1">The sequence shown here is derived from an EMBL/GenBank/DDBJ whole genome shotgun (WGS) entry which is preliminary data.</text>
</comment>
<organism evidence="1 2">
    <name type="scientific">Candidatus Woykebacteria bacterium RIFCSPHIGHO2_02_FULL_43_16b</name>
    <dbReference type="NCBI Taxonomy" id="1802601"/>
    <lineage>
        <taxon>Bacteria</taxon>
        <taxon>Candidatus Woykeibacteriota</taxon>
    </lineage>
</organism>
<dbReference type="AlphaFoldDB" id="A0A1G1WRG7"/>
<dbReference type="Proteomes" id="UP000177821">
    <property type="component" value="Unassembled WGS sequence"/>
</dbReference>
<sequence>MDDVTFEVEQGSQREQALVTLHEKGFSDEEGTELIDQSVGIARKMLGKPENPFRNHEVRHVLPLLIASKLGPSFNREERRQIVEAFPTGGKLSEGTYTTPELQALMQRFSVGMQEVMVAFVTRFQQLRSQSQS</sequence>
<evidence type="ECO:0000313" key="2">
    <source>
        <dbReference type="Proteomes" id="UP000177821"/>
    </source>
</evidence>
<reference evidence="1 2" key="1">
    <citation type="journal article" date="2016" name="Nat. Commun.">
        <title>Thousands of microbial genomes shed light on interconnected biogeochemical processes in an aquifer system.</title>
        <authorList>
            <person name="Anantharaman K."/>
            <person name="Brown C.T."/>
            <person name="Hug L.A."/>
            <person name="Sharon I."/>
            <person name="Castelle C.J."/>
            <person name="Probst A.J."/>
            <person name="Thomas B.C."/>
            <person name="Singh A."/>
            <person name="Wilkins M.J."/>
            <person name="Karaoz U."/>
            <person name="Brodie E.L."/>
            <person name="Williams K.H."/>
            <person name="Hubbard S.S."/>
            <person name="Banfield J.F."/>
        </authorList>
    </citation>
    <scope>NUCLEOTIDE SEQUENCE [LARGE SCALE GENOMIC DNA]</scope>
</reference>